<dbReference type="RefSeq" id="WP_004311805.1">
    <property type="nucleotide sequence ID" value="NZ_CABMLT010000009.1"/>
</dbReference>
<evidence type="ECO:0000313" key="1">
    <source>
        <dbReference type="EMBL" id="KAA5414219.1"/>
    </source>
</evidence>
<organism evidence="1 2">
    <name type="scientific">Bacteroides cellulosilyticus</name>
    <dbReference type="NCBI Taxonomy" id="246787"/>
    <lineage>
        <taxon>Bacteria</taxon>
        <taxon>Pseudomonadati</taxon>
        <taxon>Bacteroidota</taxon>
        <taxon>Bacteroidia</taxon>
        <taxon>Bacteroidales</taxon>
        <taxon>Bacteroidaceae</taxon>
        <taxon>Bacteroides</taxon>
    </lineage>
</organism>
<dbReference type="AlphaFoldDB" id="A0A120A3Z2"/>
<evidence type="ECO:0000313" key="2">
    <source>
        <dbReference type="Proteomes" id="UP000448877"/>
    </source>
</evidence>
<accession>A0A120A3Z2</accession>
<gene>
    <name evidence="1" type="ORF">F2Y81_20765</name>
</gene>
<proteinExistence type="predicted"/>
<evidence type="ECO:0008006" key="3">
    <source>
        <dbReference type="Google" id="ProtNLM"/>
    </source>
</evidence>
<comment type="caution">
    <text evidence="1">The sequence shown here is derived from an EMBL/GenBank/DDBJ whole genome shotgun (WGS) entry which is preliminary data.</text>
</comment>
<dbReference type="GeneID" id="75113669"/>
<name>A0A120A3Z2_9BACE</name>
<dbReference type="EMBL" id="VVYV01000043">
    <property type="protein sequence ID" value="KAA5414219.1"/>
    <property type="molecule type" value="Genomic_DNA"/>
</dbReference>
<sequence length="138" mass="16030">MAKLQVLIAMTLDGSIPAEDDPLLQWMRDDKDGFSYGRDKCTRRLYPGYPLVDFMCEKDMSDPSILYQAEIHDEESIELLRGLSVYHLIDEMIIFLFPSTRPNHKSVSKHLPRGEWKTVKSKTFKNGICRLVYCKTLQ</sequence>
<protein>
    <recommendedName>
        <fullName evidence="3">Bacterial bifunctional deaminase-reductase C-terminal domain-containing protein</fullName>
    </recommendedName>
</protein>
<dbReference type="Proteomes" id="UP000448877">
    <property type="component" value="Unassembled WGS sequence"/>
</dbReference>
<reference evidence="1 2" key="1">
    <citation type="journal article" date="2019" name="Nat. Med.">
        <title>A library of human gut bacterial isolates paired with longitudinal multiomics data enables mechanistic microbiome research.</title>
        <authorList>
            <person name="Poyet M."/>
            <person name="Groussin M."/>
            <person name="Gibbons S.M."/>
            <person name="Avila-Pacheco J."/>
            <person name="Jiang X."/>
            <person name="Kearney S.M."/>
            <person name="Perrotta A.R."/>
            <person name="Berdy B."/>
            <person name="Zhao S."/>
            <person name="Lieberman T.D."/>
            <person name="Swanson P.K."/>
            <person name="Smith M."/>
            <person name="Roesemann S."/>
            <person name="Alexander J.E."/>
            <person name="Rich S.A."/>
            <person name="Livny J."/>
            <person name="Vlamakis H."/>
            <person name="Clish C."/>
            <person name="Bullock K."/>
            <person name="Deik A."/>
            <person name="Scott J."/>
            <person name="Pierce K.A."/>
            <person name="Xavier R.J."/>
            <person name="Alm E.J."/>
        </authorList>
    </citation>
    <scope>NUCLEOTIDE SEQUENCE [LARGE SCALE GENOMIC DNA]</scope>
    <source>
        <strain evidence="1 2">BIOML-A6</strain>
    </source>
</reference>